<dbReference type="InterPro" id="IPR003838">
    <property type="entry name" value="ABC3_permease_C"/>
</dbReference>
<evidence type="ECO:0000256" key="4">
    <source>
        <dbReference type="ARBA" id="ARBA00022989"/>
    </source>
</evidence>
<evidence type="ECO:0000313" key="12">
    <source>
        <dbReference type="Proteomes" id="UP000702544"/>
    </source>
</evidence>
<feature type="non-terminal residue" evidence="11">
    <location>
        <position position="1"/>
    </location>
</feature>
<dbReference type="AlphaFoldDB" id="A0AAE5CD14"/>
<evidence type="ECO:0000256" key="3">
    <source>
        <dbReference type="ARBA" id="ARBA00022692"/>
    </source>
</evidence>
<dbReference type="EMBL" id="JAACAK010000129">
    <property type="protein sequence ID" value="NIR76410.1"/>
    <property type="molecule type" value="Genomic_DNA"/>
</dbReference>
<dbReference type="GO" id="GO:0022857">
    <property type="term" value="F:transmembrane transporter activity"/>
    <property type="evidence" value="ECO:0007669"/>
    <property type="project" value="TreeGrafter"/>
</dbReference>
<sequence length="492" mass="52027">RQLLTESLALSLFAGALGVGLAFVGIRALVGAAPPGIPRIGDTNVDLSVLGFALAVSVVAAVLSGLVPALRAARRDIESTLRDGRIASAARKGPDRTRTGLVVAEVALAFTLLVGAGLLIRSVHNLGRQPLGFEPRGVITARVTLPAAGYGTPDQLIETFRRIPRLLRERPGVRSAAVTSQAPLGPGGNGLLPEGRPDEPENRVFARLRIVTPNYFETMGIPLVRGRGFRESDVRGAARVMVVSEELARRAWPGVDPIGKRIICCEGSPDDPRWKTVIGVAGDVRSGGAAASLRPEFYLPIRQVPADAWNWIDRTMTVVARAANNPGALAGTFRDVLNEVDPTLPVYRARTMQQELRSSLAANRFQMTLLALLGVTGLVLAALGIYGVISYFVNLRTPEIGLRMALGATGLDVMSLLTRQGLTPVLAGLVIGLALALAATRLLSGLLFGVATADPITYAAVAIVFVVTATLAILFPARRAARIDPTRALEAK</sequence>
<feature type="region of interest" description="Disordered" evidence="7">
    <location>
        <begin position="177"/>
        <end position="198"/>
    </location>
</feature>
<comment type="subcellular location">
    <subcellularLocation>
        <location evidence="1">Cell membrane</location>
        <topology evidence="1">Multi-pass membrane protein</topology>
    </subcellularLocation>
</comment>
<dbReference type="GO" id="GO:0005886">
    <property type="term" value="C:plasma membrane"/>
    <property type="evidence" value="ECO:0007669"/>
    <property type="project" value="UniProtKB-SubCell"/>
</dbReference>
<evidence type="ECO:0000313" key="11">
    <source>
        <dbReference type="EMBL" id="NIR76410.1"/>
    </source>
</evidence>
<gene>
    <name evidence="11" type="ORF">GWO12_15070</name>
</gene>
<reference evidence="11 12" key="1">
    <citation type="submission" date="2020-01" db="EMBL/GenBank/DDBJ databases">
        <title>Genomes assembled from Gulf of Kutch pelagic sediment metagenomes.</title>
        <authorList>
            <person name="Chandrashekar M."/>
            <person name="Mahajan M.S."/>
            <person name="Dave K.J."/>
            <person name="Vatsa P."/>
            <person name="Nathani N.M."/>
        </authorList>
    </citation>
    <scope>NUCLEOTIDE SEQUENCE [LARGE SCALE GENOMIC DNA]</scope>
    <source>
        <strain evidence="11">KS3-K002</strain>
    </source>
</reference>
<organism evidence="11 12">
    <name type="scientific">Candidatus Kutchimonas denitrificans</name>
    <dbReference type="NCBI Taxonomy" id="3056748"/>
    <lineage>
        <taxon>Bacteria</taxon>
        <taxon>Pseudomonadati</taxon>
        <taxon>Gemmatimonadota</taxon>
        <taxon>Gemmatimonadia</taxon>
        <taxon>Candidatus Palauibacterales</taxon>
        <taxon>Candidatus Palauibacteraceae</taxon>
        <taxon>Candidatus Kutchimonas</taxon>
    </lineage>
</organism>
<evidence type="ECO:0000256" key="8">
    <source>
        <dbReference type="SAM" id="Phobius"/>
    </source>
</evidence>
<keyword evidence="5 8" id="KW-0472">Membrane</keyword>
<feature type="transmembrane region" description="Helical" evidence="8">
    <location>
        <begin position="7"/>
        <end position="29"/>
    </location>
</feature>
<comment type="similarity">
    <text evidence="6">Belongs to the ABC-4 integral membrane protein family.</text>
</comment>
<feature type="transmembrane region" description="Helical" evidence="8">
    <location>
        <begin position="369"/>
        <end position="393"/>
    </location>
</feature>
<proteinExistence type="inferred from homology"/>
<dbReference type="InterPro" id="IPR025857">
    <property type="entry name" value="MacB_PCD"/>
</dbReference>
<feature type="transmembrane region" description="Helical" evidence="8">
    <location>
        <begin position="101"/>
        <end position="120"/>
    </location>
</feature>
<dbReference type="PANTHER" id="PTHR30572:SF4">
    <property type="entry name" value="ABC TRANSPORTER PERMEASE YTRF"/>
    <property type="match status" value="1"/>
</dbReference>
<feature type="domain" description="MacB-like periplasmic core" evidence="10">
    <location>
        <begin position="48"/>
        <end position="330"/>
    </location>
</feature>
<keyword evidence="4 8" id="KW-1133">Transmembrane helix</keyword>
<feature type="transmembrane region" description="Helical" evidence="8">
    <location>
        <begin position="456"/>
        <end position="477"/>
    </location>
</feature>
<evidence type="ECO:0000256" key="5">
    <source>
        <dbReference type="ARBA" id="ARBA00023136"/>
    </source>
</evidence>
<feature type="transmembrane region" description="Helical" evidence="8">
    <location>
        <begin position="425"/>
        <end position="450"/>
    </location>
</feature>
<evidence type="ECO:0000256" key="6">
    <source>
        <dbReference type="ARBA" id="ARBA00038076"/>
    </source>
</evidence>
<feature type="transmembrane region" description="Helical" evidence="8">
    <location>
        <begin position="49"/>
        <end position="70"/>
    </location>
</feature>
<dbReference type="InterPro" id="IPR050250">
    <property type="entry name" value="Macrolide_Exporter_MacB"/>
</dbReference>
<evidence type="ECO:0000259" key="10">
    <source>
        <dbReference type="Pfam" id="PF12704"/>
    </source>
</evidence>
<dbReference type="PANTHER" id="PTHR30572">
    <property type="entry name" value="MEMBRANE COMPONENT OF TRANSPORTER-RELATED"/>
    <property type="match status" value="1"/>
</dbReference>
<evidence type="ECO:0000256" key="7">
    <source>
        <dbReference type="SAM" id="MobiDB-lite"/>
    </source>
</evidence>
<evidence type="ECO:0000256" key="2">
    <source>
        <dbReference type="ARBA" id="ARBA00022475"/>
    </source>
</evidence>
<keyword evidence="3 8" id="KW-0812">Transmembrane</keyword>
<evidence type="ECO:0000256" key="1">
    <source>
        <dbReference type="ARBA" id="ARBA00004651"/>
    </source>
</evidence>
<protein>
    <submittedName>
        <fullName evidence="11">FtsX-like permease family protein</fullName>
    </submittedName>
</protein>
<comment type="caution">
    <text evidence="11">The sequence shown here is derived from an EMBL/GenBank/DDBJ whole genome shotgun (WGS) entry which is preliminary data.</text>
</comment>
<keyword evidence="2" id="KW-1003">Cell membrane</keyword>
<accession>A0AAE5CD14</accession>
<dbReference type="Proteomes" id="UP000702544">
    <property type="component" value="Unassembled WGS sequence"/>
</dbReference>
<evidence type="ECO:0000259" key="9">
    <source>
        <dbReference type="Pfam" id="PF02687"/>
    </source>
</evidence>
<feature type="domain" description="ABC3 transporter permease C-terminal" evidence="9">
    <location>
        <begin position="373"/>
        <end position="485"/>
    </location>
</feature>
<dbReference type="Pfam" id="PF12704">
    <property type="entry name" value="MacB_PCD"/>
    <property type="match status" value="1"/>
</dbReference>
<name>A0AAE5CD14_9BACT</name>
<dbReference type="Pfam" id="PF02687">
    <property type="entry name" value="FtsX"/>
    <property type="match status" value="1"/>
</dbReference>